<organism evidence="2 3">
    <name type="scientific">Microlunatus kandeliicorticis</name>
    <dbReference type="NCBI Taxonomy" id="1759536"/>
    <lineage>
        <taxon>Bacteria</taxon>
        <taxon>Bacillati</taxon>
        <taxon>Actinomycetota</taxon>
        <taxon>Actinomycetes</taxon>
        <taxon>Propionibacteriales</taxon>
        <taxon>Propionibacteriaceae</taxon>
        <taxon>Microlunatus</taxon>
    </lineage>
</organism>
<keyword evidence="1" id="KW-1133">Transmembrane helix</keyword>
<dbReference type="Proteomes" id="UP000523079">
    <property type="component" value="Unassembled WGS sequence"/>
</dbReference>
<feature type="transmembrane region" description="Helical" evidence="1">
    <location>
        <begin position="18"/>
        <end position="39"/>
    </location>
</feature>
<protein>
    <submittedName>
        <fullName evidence="2">Uncharacterized protein</fullName>
    </submittedName>
</protein>
<reference evidence="2 3" key="1">
    <citation type="submission" date="2020-07" db="EMBL/GenBank/DDBJ databases">
        <title>Sequencing the genomes of 1000 actinobacteria strains.</title>
        <authorList>
            <person name="Klenk H.-P."/>
        </authorList>
    </citation>
    <scope>NUCLEOTIDE SEQUENCE [LARGE SCALE GENOMIC DNA]</scope>
    <source>
        <strain evidence="2 3">DSM 100723</strain>
    </source>
</reference>
<name>A0A7W3IQ70_9ACTN</name>
<comment type="caution">
    <text evidence="2">The sequence shown here is derived from an EMBL/GenBank/DDBJ whole genome shotgun (WGS) entry which is preliminary data.</text>
</comment>
<gene>
    <name evidence="2" type="ORF">FHX74_000788</name>
</gene>
<proteinExistence type="predicted"/>
<evidence type="ECO:0000313" key="2">
    <source>
        <dbReference type="EMBL" id="MBA8793194.1"/>
    </source>
</evidence>
<evidence type="ECO:0000313" key="3">
    <source>
        <dbReference type="Proteomes" id="UP000523079"/>
    </source>
</evidence>
<evidence type="ECO:0000256" key="1">
    <source>
        <dbReference type="SAM" id="Phobius"/>
    </source>
</evidence>
<dbReference type="AlphaFoldDB" id="A0A7W3IQ70"/>
<sequence>MIILCVLCRFAPQTEESIVVNTLALIASALVAITGLVAIRVDRWRESRADRRD</sequence>
<keyword evidence="1" id="KW-0812">Transmembrane</keyword>
<keyword evidence="3" id="KW-1185">Reference proteome</keyword>
<accession>A0A7W3IQ70</accession>
<dbReference type="EMBL" id="JACGWT010000001">
    <property type="protein sequence ID" value="MBA8793194.1"/>
    <property type="molecule type" value="Genomic_DNA"/>
</dbReference>
<keyword evidence="1" id="KW-0472">Membrane</keyword>